<feature type="domain" description="BPTI/Kunitz inhibitor" evidence="8">
    <location>
        <begin position="24"/>
        <end position="74"/>
    </location>
</feature>
<keyword evidence="6" id="KW-1015">Disulfide bond</keyword>
<dbReference type="Pfam" id="PF15998">
    <property type="entry name" value="DUF4773"/>
    <property type="match status" value="1"/>
</dbReference>
<dbReference type="Gene3D" id="4.10.410.10">
    <property type="entry name" value="Pancreatic trypsin inhibitor Kunitz domain"/>
    <property type="match status" value="2"/>
</dbReference>
<keyword evidence="5" id="KW-0722">Serine protease inhibitor</keyword>
<evidence type="ECO:0000313" key="10">
    <source>
        <dbReference type="Proteomes" id="UP000827092"/>
    </source>
</evidence>
<keyword evidence="2" id="KW-0964">Secreted</keyword>
<evidence type="ECO:0000256" key="2">
    <source>
        <dbReference type="ARBA" id="ARBA00022525"/>
    </source>
</evidence>
<reference evidence="9 10" key="1">
    <citation type="journal article" date="2022" name="Nat. Ecol. Evol.">
        <title>A masculinizing supergene underlies an exaggerated male reproductive morph in a spider.</title>
        <authorList>
            <person name="Hendrickx F."/>
            <person name="De Corte Z."/>
            <person name="Sonet G."/>
            <person name="Van Belleghem S.M."/>
            <person name="Kostlbacher S."/>
            <person name="Vangestel C."/>
        </authorList>
    </citation>
    <scope>NUCLEOTIDE SEQUENCE [LARGE SCALE GENOMIC DNA]</scope>
    <source>
        <strain evidence="9">W744_W776</strain>
    </source>
</reference>
<dbReference type="PANTHER" id="PTHR10083">
    <property type="entry name" value="KUNITZ-TYPE PROTEASE INHIBITOR-RELATED"/>
    <property type="match status" value="1"/>
</dbReference>
<dbReference type="GO" id="GO:0005615">
    <property type="term" value="C:extracellular space"/>
    <property type="evidence" value="ECO:0007669"/>
    <property type="project" value="TreeGrafter"/>
</dbReference>
<dbReference type="PRINTS" id="PR00759">
    <property type="entry name" value="BASICPTASE"/>
</dbReference>
<organism evidence="9 10">
    <name type="scientific">Oedothorax gibbosus</name>
    <dbReference type="NCBI Taxonomy" id="931172"/>
    <lineage>
        <taxon>Eukaryota</taxon>
        <taxon>Metazoa</taxon>
        <taxon>Ecdysozoa</taxon>
        <taxon>Arthropoda</taxon>
        <taxon>Chelicerata</taxon>
        <taxon>Arachnida</taxon>
        <taxon>Araneae</taxon>
        <taxon>Araneomorphae</taxon>
        <taxon>Entelegynae</taxon>
        <taxon>Araneoidea</taxon>
        <taxon>Linyphiidae</taxon>
        <taxon>Erigoninae</taxon>
        <taxon>Oedothorax</taxon>
    </lineage>
</organism>
<sequence>MKILIFSCIIAVALAAWPEEKKTCTDKPDTGLCQALFRMWYYDPETQSCQRFVYGGCQGNGNRYWSEEECLNNCKGVEPVSMQHGEDEEVDCNSFPDVGLCDALIQRYYYNPLEGECQQFTYGGCGGNGNNFKTEEECNNKCANSDDALSAIPMPFSCDCEGEDSTCACCGHMKISTIRLDKKVCIEVGYNNEKKALSLNIKAGDKVLYNNSISATNPPPVCIGIPPMTMFADVCFDFYDIKVNTEEIHFCLNVKPRLVKKNVADWKVGCNNLKRKVIEEQQ</sequence>
<evidence type="ECO:0000256" key="5">
    <source>
        <dbReference type="ARBA" id="ARBA00022900"/>
    </source>
</evidence>
<gene>
    <name evidence="9" type="ORF">JTE90_026063</name>
</gene>
<evidence type="ECO:0000256" key="7">
    <source>
        <dbReference type="SAM" id="SignalP"/>
    </source>
</evidence>
<evidence type="ECO:0000256" key="3">
    <source>
        <dbReference type="ARBA" id="ARBA00022690"/>
    </source>
</evidence>
<feature type="chain" id="PRO_5043720032" description="BPTI/Kunitz inhibitor domain-containing protein" evidence="7">
    <location>
        <begin position="16"/>
        <end position="282"/>
    </location>
</feature>
<keyword evidence="4 7" id="KW-0732">Signal</keyword>
<dbReference type="SMART" id="SM00131">
    <property type="entry name" value="KU"/>
    <property type="match status" value="2"/>
</dbReference>
<accession>A0AAV6UC21</accession>
<dbReference type="InterPro" id="IPR036880">
    <property type="entry name" value="Kunitz_BPTI_sf"/>
</dbReference>
<evidence type="ECO:0000313" key="9">
    <source>
        <dbReference type="EMBL" id="KAG8181905.1"/>
    </source>
</evidence>
<name>A0AAV6UC21_9ARAC</name>
<protein>
    <recommendedName>
        <fullName evidence="8">BPTI/Kunitz inhibitor domain-containing protein</fullName>
    </recommendedName>
</protein>
<dbReference type="EMBL" id="JAFNEN010000490">
    <property type="protein sequence ID" value="KAG8181905.1"/>
    <property type="molecule type" value="Genomic_DNA"/>
</dbReference>
<evidence type="ECO:0000259" key="8">
    <source>
        <dbReference type="PROSITE" id="PS50279"/>
    </source>
</evidence>
<dbReference type="Proteomes" id="UP000827092">
    <property type="component" value="Unassembled WGS sequence"/>
</dbReference>
<evidence type="ECO:0000256" key="1">
    <source>
        <dbReference type="ARBA" id="ARBA00004613"/>
    </source>
</evidence>
<dbReference type="InterPro" id="IPR020901">
    <property type="entry name" value="Prtase_inh_Kunz-CS"/>
</dbReference>
<comment type="caution">
    <text evidence="9">The sequence shown here is derived from an EMBL/GenBank/DDBJ whole genome shotgun (WGS) entry which is preliminary data.</text>
</comment>
<feature type="domain" description="BPTI/Kunitz inhibitor" evidence="8">
    <location>
        <begin position="92"/>
        <end position="142"/>
    </location>
</feature>
<dbReference type="AlphaFoldDB" id="A0AAV6UC21"/>
<dbReference type="PANTHER" id="PTHR10083:SF374">
    <property type="entry name" value="BPTI_KUNITZ INHIBITOR DOMAIN-CONTAINING PROTEIN"/>
    <property type="match status" value="1"/>
</dbReference>
<dbReference type="InterPro" id="IPR031941">
    <property type="entry name" value="DUF4773"/>
</dbReference>
<comment type="subcellular location">
    <subcellularLocation>
        <location evidence="1">Secreted</location>
    </subcellularLocation>
</comment>
<keyword evidence="10" id="KW-1185">Reference proteome</keyword>
<dbReference type="InterPro" id="IPR002223">
    <property type="entry name" value="Kunitz_BPTI"/>
</dbReference>
<evidence type="ECO:0000256" key="6">
    <source>
        <dbReference type="ARBA" id="ARBA00023157"/>
    </source>
</evidence>
<dbReference type="FunFam" id="4.10.410.10:FF:000020">
    <property type="entry name" value="Collagen, type VI, alpha 3"/>
    <property type="match status" value="2"/>
</dbReference>
<dbReference type="PROSITE" id="PS00280">
    <property type="entry name" value="BPTI_KUNITZ_1"/>
    <property type="match status" value="2"/>
</dbReference>
<dbReference type="SUPFAM" id="SSF57362">
    <property type="entry name" value="BPTI-like"/>
    <property type="match status" value="2"/>
</dbReference>
<proteinExistence type="predicted"/>
<evidence type="ECO:0000256" key="4">
    <source>
        <dbReference type="ARBA" id="ARBA00022729"/>
    </source>
</evidence>
<dbReference type="Pfam" id="PF00014">
    <property type="entry name" value="Kunitz_BPTI"/>
    <property type="match status" value="2"/>
</dbReference>
<dbReference type="GO" id="GO:0004867">
    <property type="term" value="F:serine-type endopeptidase inhibitor activity"/>
    <property type="evidence" value="ECO:0007669"/>
    <property type="project" value="UniProtKB-KW"/>
</dbReference>
<dbReference type="PROSITE" id="PS50279">
    <property type="entry name" value="BPTI_KUNITZ_2"/>
    <property type="match status" value="2"/>
</dbReference>
<keyword evidence="3" id="KW-0646">Protease inhibitor</keyword>
<feature type="signal peptide" evidence="7">
    <location>
        <begin position="1"/>
        <end position="15"/>
    </location>
</feature>
<dbReference type="InterPro" id="IPR050098">
    <property type="entry name" value="TFPI/VKTCI-like"/>
</dbReference>